<feature type="transmembrane region" description="Helical" evidence="6">
    <location>
        <begin position="183"/>
        <end position="205"/>
    </location>
</feature>
<dbReference type="Gene3D" id="1.20.1250.20">
    <property type="entry name" value="MFS general substrate transporter like domains"/>
    <property type="match status" value="2"/>
</dbReference>
<feature type="transmembrane region" description="Helical" evidence="6">
    <location>
        <begin position="114"/>
        <end position="136"/>
    </location>
</feature>
<comment type="subcellular location">
    <subcellularLocation>
        <location evidence="1">Membrane</location>
        <topology evidence="1">Multi-pass membrane protein</topology>
    </subcellularLocation>
</comment>
<feature type="transmembrane region" description="Helical" evidence="6">
    <location>
        <begin position="338"/>
        <end position="357"/>
    </location>
</feature>
<organism evidence="8 9">
    <name type="scientific">Burkholderia ambifaria MEX-5</name>
    <dbReference type="NCBI Taxonomy" id="396597"/>
    <lineage>
        <taxon>Bacteria</taxon>
        <taxon>Pseudomonadati</taxon>
        <taxon>Pseudomonadota</taxon>
        <taxon>Betaproteobacteria</taxon>
        <taxon>Burkholderiales</taxon>
        <taxon>Burkholderiaceae</taxon>
        <taxon>Burkholderia</taxon>
        <taxon>Burkholderia cepacia complex</taxon>
    </lineage>
</organism>
<reference evidence="8 9" key="1">
    <citation type="submission" date="2008-03" db="EMBL/GenBank/DDBJ databases">
        <title>Sequencing of the draft genome and assembly of Burkholderia ambifaria MEX-5.</title>
        <authorList>
            <consortium name="US DOE Joint Genome Institute (JGI-PGF)"/>
            <person name="Copeland A."/>
            <person name="Lucas S."/>
            <person name="Lapidus A."/>
            <person name="Glavina del Rio T."/>
            <person name="Dalin E."/>
            <person name="Tice H."/>
            <person name="Bruce D."/>
            <person name="Goodwin L."/>
            <person name="Pitluck S."/>
            <person name="Larimer F."/>
            <person name="Land M.L."/>
            <person name="Hauser L."/>
            <person name="Tiedje J."/>
            <person name="Richardson P."/>
        </authorList>
    </citation>
    <scope>NUCLEOTIDE SEQUENCE [LARGE SCALE GENOMIC DNA]</scope>
    <source>
        <strain evidence="8 9">MEX-5</strain>
    </source>
</reference>
<protein>
    <submittedName>
        <fullName evidence="8">Major facilitator superfamily MFS_1</fullName>
    </submittedName>
</protein>
<dbReference type="InterPro" id="IPR020846">
    <property type="entry name" value="MFS_dom"/>
</dbReference>
<keyword evidence="5 6" id="KW-0472">Membrane</keyword>
<accession>B1SYR9</accession>
<evidence type="ECO:0000259" key="7">
    <source>
        <dbReference type="PROSITE" id="PS50850"/>
    </source>
</evidence>
<comment type="caution">
    <text evidence="8">The sequence shown here is derived from an EMBL/GenBank/DDBJ whole genome shotgun (WGS) entry which is preliminary data.</text>
</comment>
<feature type="transmembrane region" description="Helical" evidence="6">
    <location>
        <begin position="283"/>
        <end position="301"/>
    </location>
</feature>
<dbReference type="PANTHER" id="PTHR43791">
    <property type="entry name" value="PERMEASE-RELATED"/>
    <property type="match status" value="1"/>
</dbReference>
<evidence type="ECO:0000313" key="8">
    <source>
        <dbReference type="EMBL" id="EDT43504.1"/>
    </source>
</evidence>
<evidence type="ECO:0000256" key="5">
    <source>
        <dbReference type="ARBA" id="ARBA00023136"/>
    </source>
</evidence>
<proteinExistence type="predicted"/>
<feature type="transmembrane region" description="Helical" evidence="6">
    <location>
        <begin position="24"/>
        <end position="40"/>
    </location>
</feature>
<feature type="transmembrane region" description="Helical" evidence="6">
    <location>
        <begin position="246"/>
        <end position="268"/>
    </location>
</feature>
<evidence type="ECO:0000256" key="3">
    <source>
        <dbReference type="ARBA" id="ARBA00022692"/>
    </source>
</evidence>
<evidence type="ECO:0000313" key="9">
    <source>
        <dbReference type="Proteomes" id="UP000004814"/>
    </source>
</evidence>
<feature type="transmembrane region" description="Helical" evidence="6">
    <location>
        <begin position="90"/>
        <end position="108"/>
    </location>
</feature>
<dbReference type="AlphaFoldDB" id="B1SYR9"/>
<sequence length="439" mass="47572">MSTVVSIQNDDRTSALYRRLDRRLLSFLLICYLFACLDRLNVGFARLHMQSDIGLTDAQYGLAAGVFFIGYALFEVPSNLLLPKIGARKAISRILVLWGLTSAAMVATRDATTFYVLRFLLGVFEAGFTPGILFYLTCWYPESRRAKAIAAVMIGGPLAGVLGGPLSMWIMTTFAGLGGLSGWQWMYLIEGLPCVALGIMARVLLADRPETATWLSPEERQELVDMTAQPQHAERHGFAEVVKDPYVYLMSAAYFCVICGIYLINFWLPGLLAARGVTDPMKIGLYSSIPFVAATIGMVVAGRSSDRRNERRWHSAIPALVSAISLVATVVSSDRLDVSLICITVATTAMWMAYTVFWTIPSAYLKGPAAAGGIALINTIGVLGGFFSPAAIGWLRTSTGSFRACLLLMAAIMAIGAALLAATRPAPVSVRGKSEIRPR</sequence>
<feature type="transmembrane region" description="Helical" evidence="6">
    <location>
        <begin position="401"/>
        <end position="423"/>
    </location>
</feature>
<dbReference type="PANTHER" id="PTHR43791:SF36">
    <property type="entry name" value="TRANSPORTER, PUTATIVE (AFU_ORTHOLOGUE AFUA_6G08340)-RELATED"/>
    <property type="match status" value="1"/>
</dbReference>
<evidence type="ECO:0000256" key="1">
    <source>
        <dbReference type="ARBA" id="ARBA00004141"/>
    </source>
</evidence>
<feature type="transmembrane region" description="Helical" evidence="6">
    <location>
        <begin position="148"/>
        <end position="171"/>
    </location>
</feature>
<keyword evidence="3 6" id="KW-0812">Transmembrane</keyword>
<name>B1SYR9_9BURK</name>
<dbReference type="CDD" id="cd17319">
    <property type="entry name" value="MFS_ExuT_GudP_like"/>
    <property type="match status" value="1"/>
</dbReference>
<dbReference type="InterPro" id="IPR036259">
    <property type="entry name" value="MFS_trans_sf"/>
</dbReference>
<evidence type="ECO:0000256" key="6">
    <source>
        <dbReference type="SAM" id="Phobius"/>
    </source>
</evidence>
<dbReference type="GO" id="GO:0005886">
    <property type="term" value="C:plasma membrane"/>
    <property type="evidence" value="ECO:0007669"/>
    <property type="project" value="TreeGrafter"/>
</dbReference>
<dbReference type="PROSITE" id="PS50850">
    <property type="entry name" value="MFS"/>
    <property type="match status" value="1"/>
</dbReference>
<dbReference type="Proteomes" id="UP000004814">
    <property type="component" value="Unassembled WGS sequence"/>
</dbReference>
<feature type="domain" description="Major facilitator superfamily (MFS) profile" evidence="7">
    <location>
        <begin position="24"/>
        <end position="428"/>
    </location>
</feature>
<feature type="transmembrane region" description="Helical" evidence="6">
    <location>
        <begin position="369"/>
        <end position="395"/>
    </location>
</feature>
<keyword evidence="4 6" id="KW-1133">Transmembrane helix</keyword>
<dbReference type="GO" id="GO:0022857">
    <property type="term" value="F:transmembrane transporter activity"/>
    <property type="evidence" value="ECO:0007669"/>
    <property type="project" value="InterPro"/>
</dbReference>
<evidence type="ECO:0000256" key="4">
    <source>
        <dbReference type="ARBA" id="ARBA00022989"/>
    </source>
</evidence>
<dbReference type="RefSeq" id="WP_006756724.1">
    <property type="nucleotide sequence ID" value="NZ_ABLK01000013.1"/>
</dbReference>
<dbReference type="InterPro" id="IPR011701">
    <property type="entry name" value="MFS"/>
</dbReference>
<dbReference type="PATRIC" id="fig|396597.7.peg.7689"/>
<gene>
    <name evidence="8" type="ORF">BamMEX5DRAFT_0685</name>
</gene>
<dbReference type="Pfam" id="PF07690">
    <property type="entry name" value="MFS_1"/>
    <property type="match status" value="1"/>
</dbReference>
<dbReference type="SUPFAM" id="SSF103473">
    <property type="entry name" value="MFS general substrate transporter"/>
    <property type="match status" value="1"/>
</dbReference>
<keyword evidence="2" id="KW-0813">Transport</keyword>
<feature type="transmembrane region" description="Helical" evidence="6">
    <location>
        <begin position="60"/>
        <end position="78"/>
    </location>
</feature>
<dbReference type="EMBL" id="ABLK01000013">
    <property type="protein sequence ID" value="EDT43504.1"/>
    <property type="molecule type" value="Genomic_DNA"/>
</dbReference>
<dbReference type="FunFam" id="1.20.1250.20:FF:000018">
    <property type="entry name" value="MFS transporter permease"/>
    <property type="match status" value="1"/>
</dbReference>
<evidence type="ECO:0000256" key="2">
    <source>
        <dbReference type="ARBA" id="ARBA00022448"/>
    </source>
</evidence>